<proteinExistence type="predicted"/>
<protein>
    <recommendedName>
        <fullName evidence="1">Heterokaryon incompatibility domain-containing protein</fullName>
    </recommendedName>
</protein>
<sequence length="525" mass="58248">MASQIEVEMSLAELVKAPLSQKDFTRQRFRFIDCRALVHKNTFRLLSFATLPAEQYSAISYVWRGLPPLPAGPDDPPEEKEGWIAVEGALAADPIALRMLATACRASLQLGHRLLWLDGVCIMQHDGADKAWQIGRMHDVYARCGTCLVFPGGLRRLGGLADETPWIHRAWTLQEAVGPRRVECVLAWPWGPDVAPQTYFGIIFQDVEPGTSAMTPLGPLLMGAALGEMQLKRLRGGSTAGLPATVRLDLFGRDTQTISALMRCRNRTNSEESKSAIWNSAILRSASVPVDMVFSIMGLLGVTLDVASFGSEDVHRATVELARALLAKGGRANWMSLSFSVEPDPRMSTFPYFPRVSIDGNTYVETPEGLKKPGDYIFFPVWYLDNALTGSMNEKGYFEFTAAAAPVWPTDQNSWEKAQDQGDPRCVIKTTRDQYWSLTPPPQSQTDARRNPGDSHAGSFCIVIGEQQQWTEGSFPRYAKLEVITVMFVSEHMRGKWHVVGHGEVEPEFVEGWQNRKFVVGGPEA</sequence>
<evidence type="ECO:0000313" key="2">
    <source>
        <dbReference type="EMBL" id="KAK8863105.1"/>
    </source>
</evidence>
<comment type="caution">
    <text evidence="2">The sequence shown here is derived from an EMBL/GenBank/DDBJ whole genome shotgun (WGS) entry which is preliminary data.</text>
</comment>
<organism evidence="2 3">
    <name type="scientific">Apiospora arundinis</name>
    <dbReference type="NCBI Taxonomy" id="335852"/>
    <lineage>
        <taxon>Eukaryota</taxon>
        <taxon>Fungi</taxon>
        <taxon>Dikarya</taxon>
        <taxon>Ascomycota</taxon>
        <taxon>Pezizomycotina</taxon>
        <taxon>Sordariomycetes</taxon>
        <taxon>Xylariomycetidae</taxon>
        <taxon>Amphisphaeriales</taxon>
        <taxon>Apiosporaceae</taxon>
        <taxon>Apiospora</taxon>
    </lineage>
</organism>
<dbReference type="InterPro" id="IPR010730">
    <property type="entry name" value="HET"/>
</dbReference>
<dbReference type="InterPro" id="IPR052895">
    <property type="entry name" value="HetReg/Transcr_Mod"/>
</dbReference>
<gene>
    <name evidence="2" type="ORF">PGQ11_009340</name>
</gene>
<dbReference type="Pfam" id="PF06985">
    <property type="entry name" value="HET"/>
    <property type="match status" value="1"/>
</dbReference>
<accession>A0ABR2IIT2</accession>
<feature type="domain" description="Heterokaryon incompatibility" evidence="1">
    <location>
        <begin position="56"/>
        <end position="150"/>
    </location>
</feature>
<name>A0ABR2IIT2_9PEZI</name>
<dbReference type="PANTHER" id="PTHR24148:SF64">
    <property type="entry name" value="HETEROKARYON INCOMPATIBILITY DOMAIN-CONTAINING PROTEIN"/>
    <property type="match status" value="1"/>
</dbReference>
<dbReference type="Proteomes" id="UP001390339">
    <property type="component" value="Unassembled WGS sequence"/>
</dbReference>
<dbReference type="EMBL" id="JAPCWZ010000005">
    <property type="protein sequence ID" value="KAK8863105.1"/>
    <property type="molecule type" value="Genomic_DNA"/>
</dbReference>
<keyword evidence="3" id="KW-1185">Reference proteome</keyword>
<dbReference type="PANTHER" id="PTHR24148">
    <property type="entry name" value="ANKYRIN REPEAT DOMAIN-CONTAINING PROTEIN 39 HOMOLOG-RELATED"/>
    <property type="match status" value="1"/>
</dbReference>
<reference evidence="2 3" key="1">
    <citation type="journal article" date="2024" name="IMA Fungus">
        <title>Apiospora arundinis, a panoply of carbohydrate-active enzymes and secondary metabolites.</title>
        <authorList>
            <person name="Sorensen T."/>
            <person name="Petersen C."/>
            <person name="Muurmann A.T."/>
            <person name="Christiansen J.V."/>
            <person name="Brundto M.L."/>
            <person name="Overgaard C.K."/>
            <person name="Boysen A.T."/>
            <person name="Wollenberg R.D."/>
            <person name="Larsen T.O."/>
            <person name="Sorensen J.L."/>
            <person name="Nielsen K.L."/>
            <person name="Sondergaard T.E."/>
        </authorList>
    </citation>
    <scope>NUCLEOTIDE SEQUENCE [LARGE SCALE GENOMIC DNA]</scope>
    <source>
        <strain evidence="2 3">AAU 773</strain>
    </source>
</reference>
<evidence type="ECO:0000313" key="3">
    <source>
        <dbReference type="Proteomes" id="UP001390339"/>
    </source>
</evidence>
<evidence type="ECO:0000259" key="1">
    <source>
        <dbReference type="Pfam" id="PF06985"/>
    </source>
</evidence>